<gene>
    <name evidence="2" type="ORF">PSYPI_18746</name>
</gene>
<evidence type="ECO:0000313" key="3">
    <source>
        <dbReference type="Proteomes" id="UP000004986"/>
    </source>
</evidence>
<evidence type="ECO:0000256" key="1">
    <source>
        <dbReference type="SAM" id="MobiDB-lite"/>
    </source>
</evidence>
<dbReference type="BioCyc" id="PSYR629263:G11X0-3441-MONOMER"/>
<sequence length="50" mass="6424">MSHYQSRNHYLSQYRNRNRNRYPIRYQSLNHYQTRNPCHQNRCQVLWDQV</sequence>
<name>F3GB58_PSESJ</name>
<dbReference type="HOGENOM" id="CLU_3121739_0_0_6"/>
<dbReference type="Proteomes" id="UP000004986">
    <property type="component" value="Unassembled WGS sequence"/>
</dbReference>
<organism evidence="2 3">
    <name type="scientific">Pseudomonas syringae pv. pisi str. 1704B</name>
    <dbReference type="NCBI Taxonomy" id="629263"/>
    <lineage>
        <taxon>Bacteria</taxon>
        <taxon>Pseudomonadati</taxon>
        <taxon>Pseudomonadota</taxon>
        <taxon>Gammaproteobacteria</taxon>
        <taxon>Pseudomonadales</taxon>
        <taxon>Pseudomonadaceae</taxon>
        <taxon>Pseudomonas</taxon>
        <taxon>Pseudomonas syringae</taxon>
    </lineage>
</organism>
<reference evidence="2 3" key="1">
    <citation type="journal article" date="2011" name="PLoS Pathog.">
        <title>Dynamic evolution of pathogenicity revealed by sequencing and comparative genomics of 19 Pseudomonas syringae isolates.</title>
        <authorList>
            <person name="Baltrus D.A."/>
            <person name="Nishimura M.T."/>
            <person name="Romanchuk A."/>
            <person name="Chang J.H."/>
            <person name="Mukhtar M.S."/>
            <person name="Cherkis K."/>
            <person name="Roach J."/>
            <person name="Grant S.R."/>
            <person name="Jones C.D."/>
            <person name="Dangl J.L."/>
        </authorList>
    </citation>
    <scope>NUCLEOTIDE SEQUENCE [LARGE SCALE GENOMIC DNA]</scope>
    <source>
        <strain evidence="2 3">1704B</strain>
    </source>
</reference>
<dbReference type="AlphaFoldDB" id="F3GB58"/>
<dbReference type="EMBL" id="AEAI01000927">
    <property type="protein sequence ID" value="EGH44308.1"/>
    <property type="molecule type" value="Genomic_DNA"/>
</dbReference>
<comment type="caution">
    <text evidence="2">The sequence shown here is derived from an EMBL/GenBank/DDBJ whole genome shotgun (WGS) entry which is preliminary data.</text>
</comment>
<accession>F3GB58</accession>
<evidence type="ECO:0000313" key="2">
    <source>
        <dbReference type="EMBL" id="EGH44308.1"/>
    </source>
</evidence>
<protein>
    <submittedName>
        <fullName evidence="2">Uncharacterized protein</fullName>
    </submittedName>
</protein>
<feature type="compositionally biased region" description="Polar residues" evidence="1">
    <location>
        <begin position="1"/>
        <end position="13"/>
    </location>
</feature>
<feature type="region of interest" description="Disordered" evidence="1">
    <location>
        <begin position="1"/>
        <end position="21"/>
    </location>
</feature>
<keyword evidence="3" id="KW-1185">Reference proteome</keyword>
<proteinExistence type="predicted"/>